<dbReference type="Proteomes" id="UP000293764">
    <property type="component" value="Unassembled WGS sequence"/>
</dbReference>
<dbReference type="InterPro" id="IPR044068">
    <property type="entry name" value="CB"/>
</dbReference>
<protein>
    <recommendedName>
        <fullName evidence="10">Site-specific integrase</fullName>
    </recommendedName>
</protein>
<keyword evidence="9" id="KW-1185">Reference proteome</keyword>
<dbReference type="SUPFAM" id="SSF56349">
    <property type="entry name" value="DNA breaking-rejoining enzymes"/>
    <property type="match status" value="1"/>
</dbReference>
<evidence type="ECO:0008006" key="10">
    <source>
        <dbReference type="Google" id="ProtNLM"/>
    </source>
</evidence>
<evidence type="ECO:0000256" key="3">
    <source>
        <dbReference type="ARBA" id="ARBA00023172"/>
    </source>
</evidence>
<dbReference type="PANTHER" id="PTHR30349">
    <property type="entry name" value="PHAGE INTEGRASE-RELATED"/>
    <property type="match status" value="1"/>
</dbReference>
<dbReference type="GO" id="GO:0006310">
    <property type="term" value="P:DNA recombination"/>
    <property type="evidence" value="ECO:0007669"/>
    <property type="project" value="UniProtKB-KW"/>
</dbReference>
<evidence type="ECO:0000259" key="7">
    <source>
        <dbReference type="PROSITE" id="PS51900"/>
    </source>
</evidence>
<feature type="region of interest" description="Disordered" evidence="5">
    <location>
        <begin position="390"/>
        <end position="457"/>
    </location>
</feature>
<keyword evidence="2 4" id="KW-0238">DNA-binding</keyword>
<comment type="caution">
    <text evidence="8">The sequence shown here is derived from an EMBL/GenBank/DDBJ whole genome shotgun (WGS) entry which is preliminary data.</text>
</comment>
<sequence>MARGAGMPRTRRDRGDGTLYFDDHTQRWVGQLDLGRDYTGKRHRPKVSGRTRAEARIKLLDLRAKHEAGVDLSSRSWNFADLTAAWLERGLPADLFENARSNYERMLTLHVVPVLGDIKLLELKSDHVEAMLDEMAEQNLAASSMRHALNLTRRVLRFAMLRDLVIRNVAEPVQTRRGPKAQRFGLTVDQAKGLLAAAATDRLANMLTLCLLLGLRPGEASALTWPHVKTDGDRPTITIAASLRRTPLGELVLVPPKTFTSRRTLEIPPPVVDALNKQRKLQAADAATAGQAWSNIHDLVFSTEVGTPLDPSNVRRTYNRIAKEAGIVHLHPHMLRHAAASLLSAAGVPIEDISDTLGHRSVAVTAEIYRHPIAPIRSGHMIAMNQLFDAPPEPKKAQPKRAKPAPTKTKAQPTKPRRPKPDGGVSDNGDRQPPAPVAKARSTSINNASPTSWTEPS</sequence>
<dbReference type="InterPro" id="IPR013762">
    <property type="entry name" value="Integrase-like_cat_sf"/>
</dbReference>
<dbReference type="Pfam" id="PF00589">
    <property type="entry name" value="Phage_integrase"/>
    <property type="match status" value="1"/>
</dbReference>
<dbReference type="InterPro" id="IPR002104">
    <property type="entry name" value="Integrase_catalytic"/>
</dbReference>
<dbReference type="InterPro" id="IPR010998">
    <property type="entry name" value="Integrase_recombinase_N"/>
</dbReference>
<evidence type="ECO:0000256" key="4">
    <source>
        <dbReference type="PROSITE-ProRule" id="PRU01248"/>
    </source>
</evidence>
<feature type="compositionally biased region" description="Polar residues" evidence="5">
    <location>
        <begin position="441"/>
        <end position="457"/>
    </location>
</feature>
<feature type="domain" description="Tyr recombinase" evidence="6">
    <location>
        <begin position="181"/>
        <end position="383"/>
    </location>
</feature>
<name>A0A4Q5MYH8_9MICO</name>
<dbReference type="PANTHER" id="PTHR30349:SF41">
    <property type="entry name" value="INTEGRASE_RECOMBINASE PROTEIN MJ0367-RELATED"/>
    <property type="match status" value="1"/>
</dbReference>
<dbReference type="InterPro" id="IPR050090">
    <property type="entry name" value="Tyrosine_recombinase_XerCD"/>
</dbReference>
<dbReference type="PROSITE" id="PS51900">
    <property type="entry name" value="CB"/>
    <property type="match status" value="1"/>
</dbReference>
<dbReference type="EMBL" id="SDWW01000025">
    <property type="protein sequence ID" value="RYV50852.1"/>
    <property type="molecule type" value="Genomic_DNA"/>
</dbReference>
<dbReference type="OrthoDB" id="1822491at2"/>
<evidence type="ECO:0000256" key="2">
    <source>
        <dbReference type="ARBA" id="ARBA00023125"/>
    </source>
</evidence>
<comment type="similarity">
    <text evidence="1">Belongs to the 'phage' integrase family.</text>
</comment>
<accession>A0A4Q5MYH8</accession>
<dbReference type="CDD" id="cd01189">
    <property type="entry name" value="INT_ICEBs1_C_like"/>
    <property type="match status" value="1"/>
</dbReference>
<feature type="domain" description="Core-binding (CB)" evidence="7">
    <location>
        <begin position="77"/>
        <end position="160"/>
    </location>
</feature>
<keyword evidence="3" id="KW-0233">DNA recombination</keyword>
<dbReference type="GO" id="GO:0003677">
    <property type="term" value="F:DNA binding"/>
    <property type="evidence" value="ECO:0007669"/>
    <property type="project" value="UniProtKB-UniRule"/>
</dbReference>
<evidence type="ECO:0000256" key="5">
    <source>
        <dbReference type="SAM" id="MobiDB-lite"/>
    </source>
</evidence>
<evidence type="ECO:0000313" key="9">
    <source>
        <dbReference type="Proteomes" id="UP000293764"/>
    </source>
</evidence>
<feature type="compositionally biased region" description="Low complexity" evidence="5">
    <location>
        <begin position="404"/>
        <end position="414"/>
    </location>
</feature>
<organism evidence="8 9">
    <name type="scientific">Pengzhenrongella frigida</name>
    <dbReference type="NCBI Taxonomy" id="1259133"/>
    <lineage>
        <taxon>Bacteria</taxon>
        <taxon>Bacillati</taxon>
        <taxon>Actinomycetota</taxon>
        <taxon>Actinomycetes</taxon>
        <taxon>Micrococcales</taxon>
        <taxon>Pengzhenrongella</taxon>
    </lineage>
</organism>
<reference evidence="8 9" key="1">
    <citation type="submission" date="2019-01" db="EMBL/GenBank/DDBJ databases">
        <title>Novel species of Cellulomonas.</title>
        <authorList>
            <person name="Liu Q."/>
            <person name="Xin Y.-H."/>
        </authorList>
    </citation>
    <scope>NUCLEOTIDE SEQUENCE [LARGE SCALE GENOMIC DNA]</scope>
    <source>
        <strain evidence="8 9">HLT2-17</strain>
    </source>
</reference>
<evidence type="ECO:0000313" key="8">
    <source>
        <dbReference type="EMBL" id="RYV50852.1"/>
    </source>
</evidence>
<dbReference type="InterPro" id="IPR011010">
    <property type="entry name" value="DNA_brk_join_enz"/>
</dbReference>
<dbReference type="AlphaFoldDB" id="A0A4Q5MYH8"/>
<evidence type="ECO:0000256" key="1">
    <source>
        <dbReference type="ARBA" id="ARBA00008857"/>
    </source>
</evidence>
<evidence type="ECO:0000259" key="6">
    <source>
        <dbReference type="PROSITE" id="PS51898"/>
    </source>
</evidence>
<dbReference type="PROSITE" id="PS51898">
    <property type="entry name" value="TYR_RECOMBINASE"/>
    <property type="match status" value="1"/>
</dbReference>
<dbReference type="GO" id="GO:0015074">
    <property type="term" value="P:DNA integration"/>
    <property type="evidence" value="ECO:0007669"/>
    <property type="project" value="InterPro"/>
</dbReference>
<gene>
    <name evidence="8" type="ORF">EUA98_11305</name>
</gene>
<dbReference type="Gene3D" id="1.10.150.130">
    <property type="match status" value="1"/>
</dbReference>
<proteinExistence type="inferred from homology"/>
<dbReference type="Gene3D" id="1.10.443.10">
    <property type="entry name" value="Intergrase catalytic core"/>
    <property type="match status" value="1"/>
</dbReference>